<dbReference type="GO" id="GO:0000166">
    <property type="term" value="F:nucleotide binding"/>
    <property type="evidence" value="ECO:0007669"/>
    <property type="project" value="UniProtKB-KW"/>
</dbReference>
<feature type="region of interest" description="Disordered" evidence="14">
    <location>
        <begin position="259"/>
        <end position="305"/>
    </location>
</feature>
<evidence type="ECO:0000256" key="4">
    <source>
        <dbReference type="ARBA" id="ARBA00022884"/>
    </source>
</evidence>
<evidence type="ECO:0000256" key="5">
    <source>
        <dbReference type="ARBA" id="ARBA00050431"/>
    </source>
</evidence>
<dbReference type="Gene3D" id="1.10.3090.10">
    <property type="entry name" value="cca-adding enzyme, domain 2"/>
    <property type="match status" value="1"/>
</dbReference>
<organism evidence="17 18">
    <name type="scientific">Starmerella bacillaris</name>
    <name type="common">Yeast</name>
    <name type="synonym">Candida zemplinina</name>
    <dbReference type="NCBI Taxonomy" id="1247836"/>
    <lineage>
        <taxon>Eukaryota</taxon>
        <taxon>Fungi</taxon>
        <taxon>Dikarya</taxon>
        <taxon>Ascomycota</taxon>
        <taxon>Saccharomycotina</taxon>
        <taxon>Dipodascomycetes</taxon>
        <taxon>Dipodascales</taxon>
        <taxon>Trichomonascaceae</taxon>
        <taxon>Starmerella</taxon>
    </lineage>
</organism>
<evidence type="ECO:0000256" key="12">
    <source>
        <dbReference type="ARBA" id="ARBA00082324"/>
    </source>
</evidence>
<protein>
    <recommendedName>
        <fullName evidence="8">CCA tRNA nucleotidyltransferase, mitochondrial</fullName>
        <ecNumber evidence="7">2.7.7.72</ecNumber>
    </recommendedName>
    <alternativeName>
        <fullName evidence="10">CCA-adding enzyme</fullName>
    </alternativeName>
    <alternativeName>
        <fullName evidence="9">tRNA CCA-pyrophosphorylase</fullName>
    </alternativeName>
    <alternativeName>
        <fullName evidence="11">tRNA adenylyltransferase</fullName>
    </alternativeName>
    <alternativeName>
        <fullName evidence="12">tRNA nucleotidyltransferase</fullName>
    </alternativeName>
</protein>
<evidence type="ECO:0000256" key="7">
    <source>
        <dbReference type="ARBA" id="ARBA00066885"/>
    </source>
</evidence>
<dbReference type="GO" id="GO:0005739">
    <property type="term" value="C:mitochondrion"/>
    <property type="evidence" value="ECO:0007669"/>
    <property type="project" value="UniProtKB-ARBA"/>
</dbReference>
<evidence type="ECO:0000259" key="15">
    <source>
        <dbReference type="Pfam" id="PF01743"/>
    </source>
</evidence>
<evidence type="ECO:0000256" key="11">
    <source>
        <dbReference type="ARBA" id="ARBA00080500"/>
    </source>
</evidence>
<dbReference type="Proteomes" id="UP001362899">
    <property type="component" value="Unassembled WGS sequence"/>
</dbReference>
<dbReference type="GO" id="GO:0004810">
    <property type="term" value="F:CCA tRNA nucleotidyltransferase activity"/>
    <property type="evidence" value="ECO:0007669"/>
    <property type="project" value="UniProtKB-EC"/>
</dbReference>
<evidence type="ECO:0000256" key="9">
    <source>
        <dbReference type="ARBA" id="ARBA00076038"/>
    </source>
</evidence>
<keyword evidence="4 13" id="KW-0694">RNA-binding</keyword>
<dbReference type="Pfam" id="PF12627">
    <property type="entry name" value="PolyA_pol_RNAbd"/>
    <property type="match status" value="1"/>
</dbReference>
<comment type="catalytic activity">
    <reaction evidence="5">
        <text>a tRNA precursor + 2 CTP + ATP = a tRNA with a 3' CCA end + 3 diphosphate</text>
        <dbReference type="Rhea" id="RHEA:14433"/>
        <dbReference type="Rhea" id="RHEA-COMP:10465"/>
        <dbReference type="Rhea" id="RHEA-COMP:10468"/>
        <dbReference type="ChEBI" id="CHEBI:30616"/>
        <dbReference type="ChEBI" id="CHEBI:33019"/>
        <dbReference type="ChEBI" id="CHEBI:37563"/>
        <dbReference type="ChEBI" id="CHEBI:74896"/>
        <dbReference type="ChEBI" id="CHEBI:83071"/>
        <dbReference type="EC" id="2.7.7.72"/>
    </reaction>
</comment>
<dbReference type="EMBL" id="BTGC01000003">
    <property type="protein sequence ID" value="GMM49630.1"/>
    <property type="molecule type" value="Genomic_DNA"/>
</dbReference>
<gene>
    <name evidence="17" type="ORF">DASB73_005880</name>
</gene>
<dbReference type="AlphaFoldDB" id="A0AAV5RDL3"/>
<evidence type="ECO:0000259" key="16">
    <source>
        <dbReference type="Pfam" id="PF12627"/>
    </source>
</evidence>
<comment type="caution">
    <text evidence="17">The sequence shown here is derived from an EMBL/GenBank/DDBJ whole genome shotgun (WGS) entry which is preliminary data.</text>
</comment>
<keyword evidence="2 13" id="KW-0808">Transferase</keyword>
<evidence type="ECO:0000256" key="14">
    <source>
        <dbReference type="SAM" id="MobiDB-lite"/>
    </source>
</evidence>
<dbReference type="GO" id="GO:0003723">
    <property type="term" value="F:RNA binding"/>
    <property type="evidence" value="ECO:0007669"/>
    <property type="project" value="UniProtKB-KW"/>
</dbReference>
<feature type="domain" description="tRNA nucleotidyltransferase/poly(A) polymerase RNA and SrmB- binding" evidence="16">
    <location>
        <begin position="198"/>
        <end position="257"/>
    </location>
</feature>
<evidence type="ECO:0000256" key="6">
    <source>
        <dbReference type="ARBA" id="ARBA00056517"/>
    </source>
</evidence>
<dbReference type="FunFam" id="3.30.460.10:FF:000019">
    <property type="entry name" value="tRNA nucleotidyltransferase cca2"/>
    <property type="match status" value="1"/>
</dbReference>
<dbReference type="SUPFAM" id="SSF81301">
    <property type="entry name" value="Nucleotidyltransferase"/>
    <property type="match status" value="1"/>
</dbReference>
<dbReference type="EC" id="2.7.7.72" evidence="7"/>
<evidence type="ECO:0000256" key="10">
    <source>
        <dbReference type="ARBA" id="ARBA00077436"/>
    </source>
</evidence>
<dbReference type="Pfam" id="PF01743">
    <property type="entry name" value="PolyA_pol"/>
    <property type="match status" value="1"/>
</dbReference>
<sequence length="500" mass="55741">MQLTLDAVETKVKSLLLQYSKEYTQNGKPQLTLRFTGGWVRDKLLERPSHDIDVAIDHATGEEFATGLHEYMTRLGLNEIGVHKIASNPDKSKHLETATTRICGLDIDFVNLRSEEYVTNSRVPTVKFGTPLEDALRRDATLNALFYNLSTGEVEDFTEHGIEDLKAGILRTPMDPDETFSDDPLRVLRFLRFVGQLGFDIAGESLSAMEAQKVGNFLQQKVSSERVGLEMTKLLESDHPFKAIEYLLDLGLGPFVFSTTPKPNEEKPKLEKPPKKTKTNAKSNKQPEKPTEADSELPGDENVTSENLKKATASYKSIYNTFEVGLLPKQERCILWLAVLLQKLRFLSHSSALSPVQSILTASLKMPNVIKDGAISLLNSMAIFDQLKDSGNSRLQLGLFVREVGPHWPLAIVLNAARLAADGKPITKAITVRDEINEAKLDKAYSIKPMLNGNMMMKILDKKSGGPWLAPLLKKSVEYQISNPECTLDDLKKYILSISD</sequence>
<reference evidence="17 18" key="1">
    <citation type="journal article" date="2023" name="Elife">
        <title>Identification of key yeast species and microbe-microbe interactions impacting larval growth of Drosophila in the wild.</title>
        <authorList>
            <person name="Mure A."/>
            <person name="Sugiura Y."/>
            <person name="Maeda R."/>
            <person name="Honda K."/>
            <person name="Sakurai N."/>
            <person name="Takahashi Y."/>
            <person name="Watada M."/>
            <person name="Katoh T."/>
            <person name="Gotoh A."/>
            <person name="Gotoh Y."/>
            <person name="Taniguchi I."/>
            <person name="Nakamura K."/>
            <person name="Hayashi T."/>
            <person name="Katayama T."/>
            <person name="Uemura T."/>
            <person name="Hattori Y."/>
        </authorList>
    </citation>
    <scope>NUCLEOTIDE SEQUENCE [LARGE SCALE GENOMIC DNA]</scope>
    <source>
        <strain evidence="17 18">SB-73</strain>
    </source>
</reference>
<evidence type="ECO:0000256" key="3">
    <source>
        <dbReference type="ARBA" id="ARBA00022741"/>
    </source>
</evidence>
<dbReference type="InterPro" id="IPR032828">
    <property type="entry name" value="PolyA_RNA-bd"/>
</dbReference>
<comment type="function">
    <text evidence="6">Nucleotidyltransferase that catalyzes the addition and repair of the essential 3'-terminal CCA sequence in tRNAs, which is necessary for the attachment of amino acids to the 3' terminus of tRNA molecules, using CTP and ATP as substrates. tRNA 3'-terminal CCA addition is required both for tRNA processing and repair. Also involved in tRNA surveillance by mediating tandem CCA addition to generate a CCACCA at the 3' terminus of unstable tRNAs. While stable tRNAs receive only 3'-terminal CCA, unstable tRNAs are marked with CCACCA and rapidly degraded. The structural flexibility of RNA controls the choice between CCA versus CCACCA addition: following the first CCA addition cycle, nucleotide-binding to the active site triggers a clockwise screw motion, producing torque on the RNA. This ejects stable RNAs, whereas unstable RNAs are refolded while bound to the enzyme and subjected to a second CCA catalytic cycle.</text>
</comment>
<keyword evidence="17" id="KW-0548">Nucleotidyltransferase</keyword>
<dbReference type="Gene3D" id="3.30.460.10">
    <property type="entry name" value="Beta Polymerase, domain 2"/>
    <property type="match status" value="1"/>
</dbReference>
<evidence type="ECO:0000256" key="8">
    <source>
        <dbReference type="ARBA" id="ARBA00072969"/>
    </source>
</evidence>
<proteinExistence type="inferred from homology"/>
<dbReference type="GO" id="GO:0052927">
    <property type="term" value="F:CC tRNA cytidylyltransferase activity"/>
    <property type="evidence" value="ECO:0007669"/>
    <property type="project" value="TreeGrafter"/>
</dbReference>
<dbReference type="PANTHER" id="PTHR13734:SF5">
    <property type="entry name" value="CCA TRNA NUCLEOTIDYLTRANSFERASE, MITOCHONDRIAL"/>
    <property type="match status" value="1"/>
</dbReference>
<dbReference type="GO" id="GO:0001680">
    <property type="term" value="P:tRNA 3'-terminal CCA addition"/>
    <property type="evidence" value="ECO:0007669"/>
    <property type="project" value="UniProtKB-ARBA"/>
</dbReference>
<keyword evidence="18" id="KW-1185">Reference proteome</keyword>
<dbReference type="GO" id="GO:0052929">
    <property type="term" value="F:ATP:3'-cytidine-cytidine-tRNA adenylyltransferase activity"/>
    <property type="evidence" value="ECO:0007669"/>
    <property type="project" value="TreeGrafter"/>
</dbReference>
<evidence type="ECO:0000313" key="17">
    <source>
        <dbReference type="EMBL" id="GMM49630.1"/>
    </source>
</evidence>
<evidence type="ECO:0000313" key="18">
    <source>
        <dbReference type="Proteomes" id="UP001362899"/>
    </source>
</evidence>
<dbReference type="InterPro" id="IPR043519">
    <property type="entry name" value="NT_sf"/>
</dbReference>
<name>A0AAV5RDL3_STABA</name>
<feature type="domain" description="Poly A polymerase head" evidence="15">
    <location>
        <begin position="33"/>
        <end position="171"/>
    </location>
</feature>
<dbReference type="CDD" id="cd05398">
    <property type="entry name" value="NT_ClassII-CCAase"/>
    <property type="match status" value="1"/>
</dbReference>
<evidence type="ECO:0000256" key="2">
    <source>
        <dbReference type="ARBA" id="ARBA00022679"/>
    </source>
</evidence>
<dbReference type="SUPFAM" id="SSF81891">
    <property type="entry name" value="Poly A polymerase C-terminal region-like"/>
    <property type="match status" value="1"/>
</dbReference>
<evidence type="ECO:0000256" key="1">
    <source>
        <dbReference type="ARBA" id="ARBA00007265"/>
    </source>
</evidence>
<accession>A0AAV5RDL3</accession>
<dbReference type="InterPro" id="IPR002646">
    <property type="entry name" value="PolA_pol_head_dom"/>
</dbReference>
<comment type="similarity">
    <text evidence="1 13">Belongs to the tRNA nucleotidyltransferase/poly(A) polymerase family.</text>
</comment>
<evidence type="ECO:0000256" key="13">
    <source>
        <dbReference type="RuleBase" id="RU003953"/>
    </source>
</evidence>
<feature type="compositionally biased region" description="Basic and acidic residues" evidence="14">
    <location>
        <begin position="263"/>
        <end position="274"/>
    </location>
</feature>
<keyword evidence="3" id="KW-0547">Nucleotide-binding</keyword>
<dbReference type="PANTHER" id="PTHR13734">
    <property type="entry name" value="TRNA-NUCLEOTIDYLTRANSFERASE"/>
    <property type="match status" value="1"/>
</dbReference>